<dbReference type="InterPro" id="IPR003352">
    <property type="entry name" value="PTS_EIIC"/>
</dbReference>
<dbReference type="PANTHER" id="PTHR33989">
    <property type="match status" value="1"/>
</dbReference>
<feature type="transmembrane region" description="Helical" evidence="10">
    <location>
        <begin position="413"/>
        <end position="431"/>
    </location>
</feature>
<evidence type="ECO:0000256" key="5">
    <source>
        <dbReference type="ARBA" id="ARBA00022683"/>
    </source>
</evidence>
<feature type="transmembrane region" description="Helical" evidence="10">
    <location>
        <begin position="233"/>
        <end position="252"/>
    </location>
</feature>
<dbReference type="InterPro" id="IPR004796">
    <property type="entry name" value="PTS_IIC_cello"/>
</dbReference>
<evidence type="ECO:0000259" key="11">
    <source>
        <dbReference type="PROSITE" id="PS51105"/>
    </source>
</evidence>
<dbReference type="RefSeq" id="WP_207675108.1">
    <property type="nucleotide sequence ID" value="NZ_JAFREM010000029.1"/>
</dbReference>
<evidence type="ECO:0000256" key="4">
    <source>
        <dbReference type="ARBA" id="ARBA00022597"/>
    </source>
</evidence>
<keyword evidence="6 10" id="KW-0812">Transmembrane</keyword>
<name>A0ABS3LEC6_9ENTE</name>
<organism evidence="12 13">
    <name type="scientific">Candidatus Enterococcus moelleringii</name>
    <dbReference type="NCBI Taxonomy" id="2815325"/>
    <lineage>
        <taxon>Bacteria</taxon>
        <taxon>Bacillati</taxon>
        <taxon>Bacillota</taxon>
        <taxon>Bacilli</taxon>
        <taxon>Lactobacillales</taxon>
        <taxon>Enterococcaceae</taxon>
        <taxon>Enterococcus</taxon>
    </lineage>
</organism>
<dbReference type="PROSITE" id="PS51105">
    <property type="entry name" value="PTS_EIIC_TYPE_3"/>
    <property type="match status" value="1"/>
</dbReference>
<gene>
    <name evidence="12" type="primary">celB</name>
    <name evidence="12" type="ORF">JZO70_17505</name>
</gene>
<evidence type="ECO:0000256" key="8">
    <source>
        <dbReference type="ARBA" id="ARBA00023136"/>
    </source>
</evidence>
<feature type="transmembrane region" description="Helical" evidence="10">
    <location>
        <begin position="31"/>
        <end position="56"/>
    </location>
</feature>
<comment type="function">
    <text evidence="9">The phosphoenolpyruvate-dependent sugar phosphotransferase system (PTS), a major carbohydrate active -transport system, catalyzes the phosphorylation of incoming sugar substrates concomitant with their translocation across the cell membrane.</text>
</comment>
<sequence length="453" mass="48949">MDGSNNKIFKLLEKTLMGPLGKLAQFKIVRAIMGAGMGAIPFTIVGSMFLVFNILPMTFPFLEDIFNASFFRVSELYMLANSTTMGILALYFCIGLGYEYTKIIAEEEDLNMAPMTGALLSMFSFFMAIPQLVMENGSMVRVTDGGQDIINGWEIGGDGIARLGTVGIFTGIIMAVIAVQLYRLCVSKNWVIRMPEQVPEGVSRAFTALVPAFLVAFVVLAIIGVLVAFNTDIFQLIAVPFGFVTQLTNSWLGIMVIYFLVHALWLVGIHGANIIFSLITPITLGNMALNAEGANIPLAGEFNNAFVTVGGSGATLGFCFFLVYMAKSEQLKVLGKAALIPAIFNINEPLIFGVPLIYNPYLAVPFFLAPMVSASIAYFAIQLEIIRPVIANMPWPSPAGVGAFISTGGDLKAAAVAIVCVLVAFVIYLPFIRSYDKRLLKEELASVQGNDAA</sequence>
<feature type="transmembrane region" description="Helical" evidence="10">
    <location>
        <begin position="364"/>
        <end position="381"/>
    </location>
</feature>
<feature type="transmembrane region" description="Helical" evidence="10">
    <location>
        <begin position="160"/>
        <end position="184"/>
    </location>
</feature>
<dbReference type="EMBL" id="JAFREM010000029">
    <property type="protein sequence ID" value="MBO1307975.1"/>
    <property type="molecule type" value="Genomic_DNA"/>
</dbReference>
<dbReference type="Pfam" id="PF02378">
    <property type="entry name" value="PTS_EIIC"/>
    <property type="match status" value="1"/>
</dbReference>
<evidence type="ECO:0000256" key="7">
    <source>
        <dbReference type="ARBA" id="ARBA00022989"/>
    </source>
</evidence>
<evidence type="ECO:0000256" key="9">
    <source>
        <dbReference type="PIRNR" id="PIRNR006351"/>
    </source>
</evidence>
<keyword evidence="4 9" id="KW-0762">Sugar transport</keyword>
<dbReference type="PANTHER" id="PTHR33989:SF8">
    <property type="entry name" value="PERMEASE IIC COMPONENT"/>
    <property type="match status" value="1"/>
</dbReference>
<dbReference type="InterPro" id="IPR004501">
    <property type="entry name" value="PTS_EIIC_3"/>
</dbReference>
<proteinExistence type="predicted"/>
<evidence type="ECO:0000313" key="13">
    <source>
        <dbReference type="Proteomes" id="UP000664601"/>
    </source>
</evidence>
<evidence type="ECO:0000313" key="12">
    <source>
        <dbReference type="EMBL" id="MBO1307975.1"/>
    </source>
</evidence>
<accession>A0ABS3LEC6</accession>
<feature type="transmembrane region" description="Helical" evidence="10">
    <location>
        <begin position="259"/>
        <end position="284"/>
    </location>
</feature>
<keyword evidence="5" id="KW-0598">Phosphotransferase system</keyword>
<feature type="domain" description="PTS EIIC type-3" evidence="11">
    <location>
        <begin position="12"/>
        <end position="431"/>
    </location>
</feature>
<dbReference type="NCBIfam" id="TIGR00410">
    <property type="entry name" value="lacE"/>
    <property type="match status" value="1"/>
</dbReference>
<dbReference type="InterPro" id="IPR051088">
    <property type="entry name" value="PTS_Sugar-EIIC/EIIB"/>
</dbReference>
<feature type="transmembrane region" description="Helical" evidence="10">
    <location>
        <begin position="205"/>
        <end position="227"/>
    </location>
</feature>
<dbReference type="NCBIfam" id="NF007157">
    <property type="entry name" value="PRK09592.1"/>
    <property type="match status" value="1"/>
</dbReference>
<comment type="subcellular location">
    <subcellularLocation>
        <location evidence="1">Cell membrane</location>
        <topology evidence="1">Multi-pass membrane protein</topology>
    </subcellularLocation>
</comment>
<comment type="caution">
    <text evidence="12">The sequence shown here is derived from an EMBL/GenBank/DDBJ whole genome shotgun (WGS) entry which is preliminary data.</text>
</comment>
<evidence type="ECO:0000256" key="2">
    <source>
        <dbReference type="ARBA" id="ARBA00022448"/>
    </source>
</evidence>
<evidence type="ECO:0000256" key="10">
    <source>
        <dbReference type="SAM" id="Phobius"/>
    </source>
</evidence>
<keyword evidence="13" id="KW-1185">Reference proteome</keyword>
<keyword evidence="8 9" id="KW-0472">Membrane</keyword>
<dbReference type="PIRSF" id="PIRSF006351">
    <property type="entry name" value="PTS_EIIC-Cellobiose"/>
    <property type="match status" value="1"/>
</dbReference>
<keyword evidence="7 10" id="KW-1133">Transmembrane helix</keyword>
<dbReference type="Proteomes" id="UP000664601">
    <property type="component" value="Unassembled WGS sequence"/>
</dbReference>
<keyword evidence="2 9" id="KW-0813">Transport</keyword>
<feature type="transmembrane region" description="Helical" evidence="10">
    <location>
        <begin position="76"/>
        <end position="98"/>
    </location>
</feature>
<evidence type="ECO:0000256" key="3">
    <source>
        <dbReference type="ARBA" id="ARBA00022475"/>
    </source>
</evidence>
<protein>
    <recommendedName>
        <fullName evidence="9">Permease IIC component</fullName>
    </recommendedName>
</protein>
<evidence type="ECO:0000256" key="6">
    <source>
        <dbReference type="ARBA" id="ARBA00022692"/>
    </source>
</evidence>
<feature type="transmembrane region" description="Helical" evidence="10">
    <location>
        <begin position="304"/>
        <end position="326"/>
    </location>
</feature>
<evidence type="ECO:0000256" key="1">
    <source>
        <dbReference type="ARBA" id="ARBA00004651"/>
    </source>
</evidence>
<feature type="transmembrane region" description="Helical" evidence="10">
    <location>
        <begin position="110"/>
        <end position="129"/>
    </location>
</feature>
<reference evidence="12 13" key="1">
    <citation type="submission" date="2021-03" db="EMBL/GenBank/DDBJ databases">
        <title>Enterococcal diversity collection.</title>
        <authorList>
            <person name="Gilmore M.S."/>
            <person name="Schwartzman J."/>
            <person name="Van Tyne D."/>
            <person name="Martin M."/>
            <person name="Earl A.M."/>
            <person name="Manson A.L."/>
            <person name="Straub T."/>
            <person name="Salamzade R."/>
            <person name="Saavedra J."/>
            <person name="Lebreton F."/>
            <person name="Prichula J."/>
            <person name="Schaufler K."/>
            <person name="Gaca A."/>
            <person name="Sgardioli B."/>
            <person name="Wagenaar J."/>
            <person name="Strong T."/>
        </authorList>
    </citation>
    <scope>NUCLEOTIDE SEQUENCE [LARGE SCALE GENOMIC DNA]</scope>
    <source>
        <strain evidence="12 13">669A</strain>
    </source>
</reference>
<keyword evidence="3 9" id="KW-1003">Cell membrane</keyword>